<sequence length="273" mass="31448">MQNDLGLGFIRKSARTSAKIISRKVTFPLDDLDNAKLTLTGLQCHPSCRFPFYQLSMLIHNQLAEHGVISADENAPFTVSISIHEWLSRARVAFIDYHGLRNSDKTVMITRAHLEELLTYLSTTLAVYVPYSKKRLNFSFLTSFTLVKTSQSYTLTFPGVLRPFLMLLGGLIQEFMTEKLLKRRNAQFVIFDYLRKSRRHSHKITDIVNDLQLHTVNVRIMNVLTQLADQGFISFICEGKRGERSIEELQFIPYASRDHSEVLSFEEWISPID</sequence>
<dbReference type="EMBL" id="KP899804">
    <property type="protein sequence ID" value="AKJ19946.1"/>
    <property type="molecule type" value="Genomic_DNA"/>
</dbReference>
<dbReference type="EMBL" id="DAATVE010000030">
    <property type="protein sequence ID" value="HAF0254066.1"/>
    <property type="molecule type" value="Genomic_DNA"/>
</dbReference>
<accession>A0A6C8YTP9</accession>
<reference evidence="11" key="4">
    <citation type="submission" date="2018-08" db="EMBL/GenBank/DDBJ databases">
        <authorList>
            <person name="Ashton P.M."/>
            <person name="Dallman T."/>
            <person name="Nair S."/>
            <person name="De Pinna E."/>
            <person name="Peters T."/>
            <person name="Grant K."/>
        </authorList>
    </citation>
    <scope>NUCLEOTIDE SEQUENCE [LARGE SCALE GENOMIC DNA]</scope>
    <source>
        <strain evidence="11">29290</strain>
    </source>
</reference>
<geneLocation type="plasmid" evidence="3">
    <name>pB71</name>
</geneLocation>
<dbReference type="Proteomes" id="UP000885258">
    <property type="component" value="Unassembled WGS sequence"/>
</dbReference>
<evidence type="ECO:0000313" key="10">
    <source>
        <dbReference type="EMBL" id="HAF0254066.1"/>
    </source>
</evidence>
<evidence type="ECO:0000313" key="2">
    <source>
        <dbReference type="EMBL" id="AKJ20145.1"/>
    </source>
</evidence>
<reference evidence="1" key="1">
    <citation type="submission" date="2015-03" db="EMBL/GenBank/DDBJ databases">
        <title>Complete genome sequences of four Salmonella Typhimurium IncHI1 plasmids and their characteristics.</title>
        <authorList>
            <person name="Kubasova T."/>
            <person name="Matiasovicova J."/>
            <person name="Cejkova D."/>
            <person name="Sekelova Z."/>
            <person name="Polansky O."/>
            <person name="Medvecky M."/>
            <person name="Rychlik I."/>
            <person name="Juricova H."/>
        </authorList>
    </citation>
    <scope>NUCLEOTIDE SEQUENCE</scope>
    <source>
        <strain evidence="2">109/9</strain>
        <strain evidence="3">B71</strain>
        <strain evidence="1">F8475</strain>
        <plasmid evidence="2">p109/9</plasmid>
        <plasmid evidence="3">pB71</plasmid>
        <plasmid evidence="1">pF8475</plasmid>
    </source>
</reference>
<dbReference type="EMBL" id="DAANHM010000034">
    <property type="protein sequence ID" value="HAC9896167.1"/>
    <property type="molecule type" value="Genomic_DNA"/>
</dbReference>
<evidence type="ECO:0000313" key="3">
    <source>
        <dbReference type="EMBL" id="AKJ20322.1"/>
    </source>
</evidence>
<name>A0A0G3B1C5_SALTM</name>
<evidence type="ECO:0000313" key="6">
    <source>
        <dbReference type="EMBL" id="HAC9822753.1"/>
    </source>
</evidence>
<dbReference type="AlphaFoldDB" id="A0A0G3B1C5"/>
<evidence type="ECO:0000313" key="11">
    <source>
        <dbReference type="EMBL" id="MIT50608.1"/>
    </source>
</evidence>
<dbReference type="EMBL" id="KP899806">
    <property type="protein sequence ID" value="AKJ20322.1"/>
    <property type="molecule type" value="Genomic_DNA"/>
</dbReference>
<evidence type="ECO:0000313" key="8">
    <source>
        <dbReference type="EMBL" id="HAD3314367.1"/>
    </source>
</evidence>
<gene>
    <name evidence="11" type="ORF">AU613_17265</name>
    <name evidence="5" type="ORF">G0K70_22010</name>
    <name evidence="4" type="ORF">G0K78_19910</name>
    <name evidence="6" type="ORF">G0L07_13360</name>
    <name evidence="7" type="ORF">G0L24_19245</name>
    <name evidence="8" type="ORF">G1O83_23455</name>
    <name evidence="10" type="ORF">G9C49_004077</name>
    <name evidence="9" type="ORF">GTH89_14835</name>
</gene>
<proteinExistence type="predicted"/>
<dbReference type="EMBL" id="DAATUV010000016">
    <property type="protein sequence ID" value="HAF0196985.1"/>
    <property type="molecule type" value="Genomic_DNA"/>
</dbReference>
<dbReference type="EMBL" id="DAANFW010000028">
    <property type="protein sequence ID" value="HAC9693284.1"/>
    <property type="molecule type" value="Genomic_DNA"/>
</dbReference>
<evidence type="ECO:0000313" key="1">
    <source>
        <dbReference type="EMBL" id="AKJ19946.1"/>
    </source>
</evidence>
<dbReference type="EMBL" id="RSUA01000035">
    <property type="protein sequence ID" value="MIT50608.1"/>
    <property type="molecule type" value="Genomic_DNA"/>
</dbReference>
<organism evidence="1">
    <name type="scientific">Salmonella typhimurium</name>
    <dbReference type="NCBI Taxonomy" id="90371"/>
    <lineage>
        <taxon>Bacteria</taxon>
        <taxon>Pseudomonadati</taxon>
        <taxon>Pseudomonadota</taxon>
        <taxon>Gammaproteobacteria</taxon>
        <taxon>Enterobacterales</taxon>
        <taxon>Enterobacteriaceae</taxon>
        <taxon>Salmonella</taxon>
    </lineage>
</organism>
<reference evidence="10" key="3">
    <citation type="submission" date="2018-07" db="EMBL/GenBank/DDBJ databases">
        <authorList>
            <consortium name="NCBI Pathogen Detection Project"/>
        </authorList>
    </citation>
    <scope>NUCLEOTIDE SEQUENCE</scope>
    <source>
        <strain evidence="10">2011-60-876-1</strain>
        <strain evidence="9">373DRC</strain>
        <strain evidence="6">D14916</strain>
        <strain evidence="7">I32</strain>
        <strain evidence="4">S05012-15</strain>
        <strain evidence="5">S05117-15</strain>
        <strain evidence="8">Typhimurium</strain>
    </source>
</reference>
<evidence type="ECO:0000313" key="7">
    <source>
        <dbReference type="EMBL" id="HAC9896167.1"/>
    </source>
</evidence>
<dbReference type="EMBL" id="DAANGX010000042">
    <property type="protein sequence ID" value="HAC9822753.1"/>
    <property type="molecule type" value="Genomic_DNA"/>
</dbReference>
<reference evidence="4" key="2">
    <citation type="journal article" date="2018" name="Genome Biol.">
        <title>SKESA: strategic k-mer extension for scrupulous assemblies.</title>
        <authorList>
            <person name="Souvorov A."/>
            <person name="Agarwala R."/>
            <person name="Lipman D.J."/>
        </authorList>
    </citation>
    <scope>NUCLEOTIDE SEQUENCE</scope>
    <source>
        <strain evidence="10">2011-60-876-1</strain>
        <strain evidence="9">373DRC</strain>
        <strain evidence="6">D14916</strain>
        <strain evidence="7">I32</strain>
        <strain evidence="4">S05012-15</strain>
        <strain evidence="5">S05117-15</strain>
        <strain evidence="8">Typhimurium</strain>
    </source>
</reference>
<geneLocation type="plasmid" evidence="2">
    <name>p109/9</name>
</geneLocation>
<geneLocation type="plasmid" evidence="1">
    <name>pF8475</name>
</geneLocation>
<evidence type="ECO:0000313" key="4">
    <source>
        <dbReference type="EMBL" id="HAC9687837.1"/>
    </source>
</evidence>
<protein>
    <submittedName>
        <fullName evidence="1">Uncharacterized protein</fullName>
    </submittedName>
</protein>
<evidence type="ECO:0000313" key="5">
    <source>
        <dbReference type="EMBL" id="HAC9693284.1"/>
    </source>
</evidence>
<keyword evidence="1" id="KW-0614">Plasmid</keyword>
<dbReference type="EMBL" id="DAAOJG010000029">
    <property type="protein sequence ID" value="HAD3314367.1"/>
    <property type="molecule type" value="Genomic_DNA"/>
</dbReference>
<evidence type="ECO:0000313" key="9">
    <source>
        <dbReference type="EMBL" id="HAF0196985.1"/>
    </source>
</evidence>
<accession>A0A0G3B1C5</accession>
<dbReference type="EMBL" id="KP899805">
    <property type="protein sequence ID" value="AKJ20145.1"/>
    <property type="molecule type" value="Genomic_DNA"/>
</dbReference>
<dbReference type="PATRIC" id="fig|28901.787.peg.5069"/>
<dbReference type="EMBL" id="DAANFV010000017">
    <property type="protein sequence ID" value="HAC9687837.1"/>
    <property type="molecule type" value="Genomic_DNA"/>
</dbReference>
<dbReference type="RefSeq" id="WP_001178650.1">
    <property type="nucleotide sequence ID" value="NZ_CBDFRU010000021.1"/>
</dbReference>